<dbReference type="AlphaFoldDB" id="A0A8H5XNC6"/>
<sequence length="377" mass="42113">MSRGLAQIRMTEDVQQVYDDAEKLRQWFHAKAPLLKFRPQKAASRPPCAYRPANCVYFLQPNSGDSAENTHAASVLNFRKVKTIVPKRDTSGMNPLGVLGYVVHWILYAGLYGCQDYYPLLTALRHVRSLKPPTSEDGAAGILGRTKNTSFWSTIYPTKGLGTWLVGVAAESALEHYLRMLLPSFLTKCFITIIIAPLKFLWIRSIMSEHPIPLSSNIRLLRCVKAKQWFHFIGTLLACNVVDEIPDLACKFGLLLLLAKGVDFVEEWSKENITTTGRITLSVFFTLQIIHAVISVPQTVAGVEAAPDIDETGEERSTHELLVDIKTSLKSMNFSLWFRFGVYHCITFGMARIAFAIAFAAGALGNMEVSISWKDPL</sequence>
<dbReference type="Proteomes" id="UP000532311">
    <property type="component" value="Unassembled WGS sequence"/>
</dbReference>
<comment type="caution">
    <text evidence="2">The sequence shown here is derived from an EMBL/GenBank/DDBJ whole genome shotgun (WGS) entry which is preliminary data.</text>
</comment>
<name>A0A8H5XNC6_9HYPO</name>
<evidence type="ECO:0000256" key="1">
    <source>
        <dbReference type="SAM" id="Phobius"/>
    </source>
</evidence>
<proteinExistence type="predicted"/>
<reference evidence="2 3" key="1">
    <citation type="submission" date="2020-05" db="EMBL/GenBank/DDBJ databases">
        <title>Identification and distribution of gene clusters putatively required for synthesis of sphingolipid metabolism inhibitors in phylogenetically diverse species of the filamentous fungus Fusarium.</title>
        <authorList>
            <person name="Kim H.-S."/>
            <person name="Busman M."/>
            <person name="Brown D.W."/>
            <person name="Divon H."/>
            <person name="Uhlig S."/>
            <person name="Proctor R.H."/>
        </authorList>
    </citation>
    <scope>NUCLEOTIDE SEQUENCE [LARGE SCALE GENOMIC DNA]</scope>
    <source>
        <strain evidence="2 3">NRRL 26131</strain>
    </source>
</reference>
<protein>
    <submittedName>
        <fullName evidence="2">Uncharacterized protein</fullName>
    </submittedName>
</protein>
<keyword evidence="3" id="KW-1185">Reference proteome</keyword>
<gene>
    <name evidence="2" type="ORF">FGLOB1_13325</name>
</gene>
<dbReference type="EMBL" id="JAAQPF010000819">
    <property type="protein sequence ID" value="KAF5696676.1"/>
    <property type="molecule type" value="Genomic_DNA"/>
</dbReference>
<evidence type="ECO:0000313" key="3">
    <source>
        <dbReference type="Proteomes" id="UP000532311"/>
    </source>
</evidence>
<keyword evidence="1" id="KW-1133">Transmembrane helix</keyword>
<accession>A0A8H5XNC6</accession>
<organism evidence="2 3">
    <name type="scientific">Fusarium globosum</name>
    <dbReference type="NCBI Taxonomy" id="78864"/>
    <lineage>
        <taxon>Eukaryota</taxon>
        <taxon>Fungi</taxon>
        <taxon>Dikarya</taxon>
        <taxon>Ascomycota</taxon>
        <taxon>Pezizomycotina</taxon>
        <taxon>Sordariomycetes</taxon>
        <taxon>Hypocreomycetidae</taxon>
        <taxon>Hypocreales</taxon>
        <taxon>Nectriaceae</taxon>
        <taxon>Fusarium</taxon>
        <taxon>Fusarium fujikuroi species complex</taxon>
    </lineage>
</organism>
<keyword evidence="1" id="KW-0812">Transmembrane</keyword>
<keyword evidence="1" id="KW-0472">Membrane</keyword>
<feature type="transmembrane region" description="Helical" evidence="1">
    <location>
        <begin position="181"/>
        <end position="202"/>
    </location>
</feature>
<feature type="transmembrane region" description="Helical" evidence="1">
    <location>
        <begin position="96"/>
        <end position="113"/>
    </location>
</feature>
<feature type="transmembrane region" description="Helical" evidence="1">
    <location>
        <begin position="340"/>
        <end position="364"/>
    </location>
</feature>
<evidence type="ECO:0000313" key="2">
    <source>
        <dbReference type="EMBL" id="KAF5696676.1"/>
    </source>
</evidence>